<evidence type="ECO:0000256" key="6">
    <source>
        <dbReference type="ARBA" id="ARBA00022763"/>
    </source>
</evidence>
<dbReference type="Gene3D" id="3.30.40.10">
    <property type="entry name" value="Zinc/RING finger domain, C3HC4 (zinc finger)"/>
    <property type="match status" value="1"/>
</dbReference>
<name>B0X0Y6_CULQU</name>
<dbReference type="KEGG" id="cqu:CpipJ_CPIJ012808"/>
<proteinExistence type="predicted"/>
<feature type="compositionally biased region" description="Low complexity" evidence="12">
    <location>
        <begin position="18"/>
        <end position="32"/>
    </location>
</feature>
<evidence type="ECO:0000256" key="5">
    <source>
        <dbReference type="ARBA" id="ARBA00022723"/>
    </source>
</evidence>
<dbReference type="OMA" id="GIMCEEP"/>
<evidence type="ECO:0000313" key="16">
    <source>
        <dbReference type="Proteomes" id="UP000002320"/>
    </source>
</evidence>
<reference evidence="15" key="2">
    <citation type="submission" date="2021-02" db="UniProtKB">
        <authorList>
            <consortium name="EnsemblMetazoa"/>
        </authorList>
    </citation>
    <scope>IDENTIFICATION</scope>
    <source>
        <strain evidence="15">JHB</strain>
    </source>
</reference>
<protein>
    <recommendedName>
        <fullName evidence="3">RING-type E3 ubiquitin transferase</fullName>
        <ecNumber evidence="3">2.3.2.27</ecNumber>
    </recommendedName>
</protein>
<dbReference type="EMBL" id="DS232249">
    <property type="protein sequence ID" value="EDS38378.1"/>
    <property type="molecule type" value="Genomic_DNA"/>
</dbReference>
<dbReference type="PROSITE" id="PS50089">
    <property type="entry name" value="ZF_RING_2"/>
    <property type="match status" value="1"/>
</dbReference>
<keyword evidence="4" id="KW-0808">Transferase</keyword>
<dbReference type="InParanoid" id="B0X0Y6"/>
<feature type="region of interest" description="Disordered" evidence="12">
    <location>
        <begin position="11"/>
        <end position="32"/>
    </location>
</feature>
<evidence type="ECO:0000256" key="12">
    <source>
        <dbReference type="SAM" id="MobiDB-lite"/>
    </source>
</evidence>
<keyword evidence="8" id="KW-0833">Ubl conjugation pathway</keyword>
<dbReference type="EnsemblMetazoa" id="CPIJ012808-RA">
    <property type="protein sequence ID" value="CPIJ012808-PA"/>
    <property type="gene ID" value="CPIJ012808"/>
</dbReference>
<dbReference type="OrthoDB" id="426657at2759"/>
<evidence type="ECO:0000259" key="13">
    <source>
        <dbReference type="PROSITE" id="PS50089"/>
    </source>
</evidence>
<dbReference type="GO" id="GO:0006302">
    <property type="term" value="P:double-strand break repair"/>
    <property type="evidence" value="ECO:0007669"/>
    <property type="project" value="TreeGrafter"/>
</dbReference>
<evidence type="ECO:0000256" key="4">
    <source>
        <dbReference type="ARBA" id="ARBA00022679"/>
    </source>
</evidence>
<keyword evidence="7 11" id="KW-0863">Zinc-finger</keyword>
<evidence type="ECO:0000256" key="8">
    <source>
        <dbReference type="ARBA" id="ARBA00022786"/>
    </source>
</evidence>
<dbReference type="HOGENOM" id="CLU_1429319_0_0_1"/>
<dbReference type="VEuPathDB" id="VectorBase:CPIJ012808"/>
<keyword evidence="9" id="KW-0862">Zinc</keyword>
<comment type="subcellular location">
    <subcellularLocation>
        <location evidence="2">Nucleus</location>
    </subcellularLocation>
</comment>
<dbReference type="AlphaFoldDB" id="B0X0Y6"/>
<dbReference type="InterPro" id="IPR013083">
    <property type="entry name" value="Znf_RING/FYVE/PHD"/>
</dbReference>
<evidence type="ECO:0000256" key="1">
    <source>
        <dbReference type="ARBA" id="ARBA00000900"/>
    </source>
</evidence>
<dbReference type="InterPro" id="IPR051657">
    <property type="entry name" value="RNF168/RNF169_E3_ubiq-ligase"/>
</dbReference>
<dbReference type="GO" id="GO:0061630">
    <property type="term" value="F:ubiquitin protein ligase activity"/>
    <property type="evidence" value="ECO:0007669"/>
    <property type="project" value="UniProtKB-EC"/>
</dbReference>
<sequence>MSSKLLNYPAATTNPHLASGTGPSSGGSSAPGNATVAGQLNLENLQLDDILCTVCQSVLVEPVFLPCQHRFCRNCLSGTIEKNNLNCPCCRKRFGTWYRNASRVNKLVHEQLWSAIQRQFREYLEEDGGAPGRCNGNGGTGGGNGIVTSCFVPHVGHRVTNNLLLVPTSYLRIMSPRAVRLIHTLGSKMK</sequence>
<dbReference type="InterPro" id="IPR017907">
    <property type="entry name" value="Znf_RING_CS"/>
</dbReference>
<dbReference type="SUPFAM" id="SSF57850">
    <property type="entry name" value="RING/U-box"/>
    <property type="match status" value="1"/>
</dbReference>
<dbReference type="eggNOG" id="KOG4159">
    <property type="taxonomic scope" value="Eukaryota"/>
</dbReference>
<dbReference type="SMART" id="SM00184">
    <property type="entry name" value="RING"/>
    <property type="match status" value="1"/>
</dbReference>
<dbReference type="InterPro" id="IPR018957">
    <property type="entry name" value="Znf_C3HC4_RING-type"/>
</dbReference>
<dbReference type="GO" id="GO:0031491">
    <property type="term" value="F:nucleosome binding"/>
    <property type="evidence" value="ECO:0007669"/>
    <property type="project" value="TreeGrafter"/>
</dbReference>
<gene>
    <name evidence="15" type="primary">6046067</name>
    <name evidence="14" type="ORF">CpipJ_CPIJ012808</name>
</gene>
<evidence type="ECO:0000256" key="9">
    <source>
        <dbReference type="ARBA" id="ARBA00022833"/>
    </source>
</evidence>
<evidence type="ECO:0000256" key="10">
    <source>
        <dbReference type="ARBA" id="ARBA00023242"/>
    </source>
</evidence>
<evidence type="ECO:0000313" key="15">
    <source>
        <dbReference type="EnsemblMetazoa" id="CPIJ012808-PA"/>
    </source>
</evidence>
<keyword evidence="16" id="KW-1185">Reference proteome</keyword>
<dbReference type="EC" id="2.3.2.27" evidence="3"/>
<dbReference type="GO" id="GO:0005634">
    <property type="term" value="C:nucleus"/>
    <property type="evidence" value="ECO:0007669"/>
    <property type="project" value="UniProtKB-SubCell"/>
</dbReference>
<dbReference type="GO" id="GO:0035861">
    <property type="term" value="C:site of double-strand break"/>
    <property type="evidence" value="ECO:0007669"/>
    <property type="project" value="TreeGrafter"/>
</dbReference>
<keyword evidence="5" id="KW-0479">Metal-binding</keyword>
<dbReference type="VEuPathDB" id="VectorBase:CQUJHB018471"/>
<dbReference type="Pfam" id="PF00097">
    <property type="entry name" value="zf-C3HC4"/>
    <property type="match status" value="1"/>
</dbReference>
<evidence type="ECO:0000313" key="14">
    <source>
        <dbReference type="EMBL" id="EDS38378.1"/>
    </source>
</evidence>
<feature type="domain" description="RING-type" evidence="13">
    <location>
        <begin position="52"/>
        <end position="91"/>
    </location>
</feature>
<keyword evidence="10" id="KW-0539">Nucleus</keyword>
<comment type="catalytic activity">
    <reaction evidence="1">
        <text>S-ubiquitinyl-[E2 ubiquitin-conjugating enzyme]-L-cysteine + [acceptor protein]-L-lysine = [E2 ubiquitin-conjugating enzyme]-L-cysteine + N(6)-ubiquitinyl-[acceptor protein]-L-lysine.</text>
        <dbReference type="EC" id="2.3.2.27"/>
    </reaction>
</comment>
<evidence type="ECO:0000256" key="3">
    <source>
        <dbReference type="ARBA" id="ARBA00012483"/>
    </source>
</evidence>
<dbReference type="STRING" id="7176.B0X0Y6"/>
<organism>
    <name type="scientific">Culex quinquefasciatus</name>
    <name type="common">Southern house mosquito</name>
    <name type="synonym">Culex pungens</name>
    <dbReference type="NCBI Taxonomy" id="7176"/>
    <lineage>
        <taxon>Eukaryota</taxon>
        <taxon>Metazoa</taxon>
        <taxon>Ecdysozoa</taxon>
        <taxon>Arthropoda</taxon>
        <taxon>Hexapoda</taxon>
        <taxon>Insecta</taxon>
        <taxon>Pterygota</taxon>
        <taxon>Neoptera</taxon>
        <taxon>Endopterygota</taxon>
        <taxon>Diptera</taxon>
        <taxon>Nematocera</taxon>
        <taxon>Culicoidea</taxon>
        <taxon>Culicidae</taxon>
        <taxon>Culicinae</taxon>
        <taxon>Culicini</taxon>
        <taxon>Culex</taxon>
        <taxon>Culex</taxon>
    </lineage>
</organism>
<reference evidence="14" key="1">
    <citation type="submission" date="2007-03" db="EMBL/GenBank/DDBJ databases">
        <title>Annotation of Culex pipiens quinquefasciatus.</title>
        <authorList>
            <consortium name="The Broad Institute Genome Sequencing Platform"/>
            <person name="Atkinson P.W."/>
            <person name="Hemingway J."/>
            <person name="Christensen B.M."/>
            <person name="Higgs S."/>
            <person name="Kodira C."/>
            <person name="Hannick L."/>
            <person name="Megy K."/>
            <person name="O'Leary S."/>
            <person name="Pearson M."/>
            <person name="Haas B.J."/>
            <person name="Mauceli E."/>
            <person name="Wortman J.R."/>
            <person name="Lee N.H."/>
            <person name="Guigo R."/>
            <person name="Stanke M."/>
            <person name="Alvarado L."/>
            <person name="Amedeo P."/>
            <person name="Antoine C.H."/>
            <person name="Arensburger P."/>
            <person name="Bidwell S.L."/>
            <person name="Crawford M."/>
            <person name="Camaro F."/>
            <person name="Devon K."/>
            <person name="Engels R."/>
            <person name="Hammond M."/>
            <person name="Howarth C."/>
            <person name="Koehrsen M."/>
            <person name="Lawson D."/>
            <person name="Montgomery P."/>
            <person name="Nene V."/>
            <person name="Nusbaum C."/>
            <person name="Puiu D."/>
            <person name="Romero-Severson J."/>
            <person name="Severson D.W."/>
            <person name="Shumway M."/>
            <person name="Sisk P."/>
            <person name="Stolte C."/>
            <person name="Zeng Q."/>
            <person name="Eisenstadt E."/>
            <person name="Fraser-Liggett C."/>
            <person name="Strausberg R."/>
            <person name="Galagan J."/>
            <person name="Birren B."/>
            <person name="Collins F.H."/>
        </authorList>
    </citation>
    <scope>NUCLEOTIDE SEQUENCE [LARGE SCALE GENOMIC DNA]</scope>
    <source>
        <strain evidence="14">JHB</strain>
    </source>
</reference>
<dbReference type="PANTHER" id="PTHR23328:SF0">
    <property type="entry name" value="RING-TYPE DOMAIN-CONTAINING PROTEIN"/>
    <property type="match status" value="1"/>
</dbReference>
<dbReference type="PROSITE" id="PS00518">
    <property type="entry name" value="ZF_RING_1"/>
    <property type="match status" value="1"/>
</dbReference>
<evidence type="ECO:0000256" key="7">
    <source>
        <dbReference type="ARBA" id="ARBA00022771"/>
    </source>
</evidence>
<keyword evidence="6" id="KW-0227">DNA damage</keyword>
<evidence type="ECO:0000256" key="2">
    <source>
        <dbReference type="ARBA" id="ARBA00004123"/>
    </source>
</evidence>
<dbReference type="InterPro" id="IPR001841">
    <property type="entry name" value="Znf_RING"/>
</dbReference>
<dbReference type="PANTHER" id="PTHR23328">
    <property type="entry name" value="RING-TYPE DOMAIN-CONTAINING PROTEIN"/>
    <property type="match status" value="1"/>
</dbReference>
<dbReference type="GO" id="GO:0008270">
    <property type="term" value="F:zinc ion binding"/>
    <property type="evidence" value="ECO:0007669"/>
    <property type="project" value="UniProtKB-KW"/>
</dbReference>
<accession>B0X0Y6</accession>
<evidence type="ECO:0000256" key="11">
    <source>
        <dbReference type="PROSITE-ProRule" id="PRU00175"/>
    </source>
</evidence>
<dbReference type="Proteomes" id="UP000002320">
    <property type="component" value="Unassembled WGS sequence"/>
</dbReference>